<keyword evidence="10" id="KW-0862">Zinc</keyword>
<keyword evidence="11" id="KW-0805">Transcription regulation</keyword>
<dbReference type="PANTHER" id="PTHR15467:SF5">
    <property type="entry name" value="ZINC FINGERS AND HOMEOBOXES PROTEIN 2"/>
    <property type="match status" value="1"/>
</dbReference>
<evidence type="ECO:0000256" key="8">
    <source>
        <dbReference type="ARBA" id="ARBA00022771"/>
    </source>
</evidence>
<feature type="DNA-binding region" description="Homeobox" evidence="17">
    <location>
        <begin position="656"/>
        <end position="705"/>
    </location>
</feature>
<dbReference type="PANTHER" id="PTHR15467">
    <property type="entry name" value="ZINC-FINGERS AND HOMEOBOXES RELATED"/>
    <property type="match status" value="1"/>
</dbReference>
<dbReference type="InterPro" id="IPR013087">
    <property type="entry name" value="Znf_C2H2_type"/>
</dbReference>
<keyword evidence="14" id="KW-0804">Transcription</keyword>
<dbReference type="Gene3D" id="1.10.10.60">
    <property type="entry name" value="Homeodomain-like"/>
    <property type="match status" value="2"/>
</dbReference>
<evidence type="ECO:0000256" key="1">
    <source>
        <dbReference type="ARBA" id="ARBA00003263"/>
    </source>
</evidence>
<dbReference type="GO" id="GO:0030154">
    <property type="term" value="P:cell differentiation"/>
    <property type="evidence" value="ECO:0007669"/>
    <property type="project" value="UniProtKB-KW"/>
</dbReference>
<keyword evidence="5" id="KW-0597">Phosphoprotein</keyword>
<dbReference type="GO" id="GO:0003677">
    <property type="term" value="F:DNA binding"/>
    <property type="evidence" value="ECO:0007669"/>
    <property type="project" value="UniProtKB-UniRule"/>
</dbReference>
<feature type="domain" description="Homeobox" evidence="20">
    <location>
        <begin position="297"/>
        <end position="340"/>
    </location>
</feature>
<comment type="similarity">
    <text evidence="3">Belongs to the ZHX family.</text>
</comment>
<dbReference type="CDD" id="cd00086">
    <property type="entry name" value="homeodomain"/>
    <property type="match status" value="2"/>
</dbReference>
<dbReference type="InterPro" id="IPR041057">
    <property type="entry name" value="ZHX_Znf_C2H2"/>
</dbReference>
<keyword evidence="12 17" id="KW-0238">DNA-binding</keyword>
<reference evidence="22 23" key="1">
    <citation type="submission" date="2019-04" db="EMBL/GenBank/DDBJ databases">
        <title>Chromosome genome assembly for Takifugu flavidus.</title>
        <authorList>
            <person name="Xiao S."/>
        </authorList>
    </citation>
    <scope>NUCLEOTIDE SEQUENCE [LARGE SCALE GENOMIC DNA]</scope>
    <source>
        <strain evidence="22">HTHZ2018</strain>
        <tissue evidence="22">Muscle</tissue>
    </source>
</reference>
<evidence type="ECO:0000256" key="10">
    <source>
        <dbReference type="ARBA" id="ARBA00022833"/>
    </source>
</evidence>
<comment type="subcellular location">
    <subcellularLocation>
        <location evidence="2 17 18">Nucleus</location>
    </subcellularLocation>
</comment>
<evidence type="ECO:0000256" key="16">
    <source>
        <dbReference type="PROSITE-ProRule" id="PRU00042"/>
    </source>
</evidence>
<feature type="domain" description="C2H2-type" evidence="21">
    <location>
        <begin position="140"/>
        <end position="168"/>
    </location>
</feature>
<evidence type="ECO:0000259" key="20">
    <source>
        <dbReference type="PROSITE" id="PS50071"/>
    </source>
</evidence>
<feature type="compositionally biased region" description="Polar residues" evidence="19">
    <location>
        <begin position="375"/>
        <end position="390"/>
    </location>
</feature>
<keyword evidence="6" id="KW-0479">Metal-binding</keyword>
<dbReference type="PROSITE" id="PS50071">
    <property type="entry name" value="HOMEOBOX_2"/>
    <property type="match status" value="2"/>
</dbReference>
<feature type="compositionally biased region" description="Low complexity" evidence="19">
    <location>
        <begin position="840"/>
        <end position="853"/>
    </location>
</feature>
<dbReference type="InterPro" id="IPR009057">
    <property type="entry name" value="Homeodomain-like_sf"/>
</dbReference>
<feature type="compositionally biased region" description="Acidic residues" evidence="19">
    <location>
        <begin position="25"/>
        <end position="39"/>
    </location>
</feature>
<feature type="compositionally biased region" description="Basic and acidic residues" evidence="19">
    <location>
        <begin position="69"/>
        <end position="92"/>
    </location>
</feature>
<dbReference type="InterPro" id="IPR001356">
    <property type="entry name" value="HD"/>
</dbReference>
<evidence type="ECO:0000256" key="4">
    <source>
        <dbReference type="ARBA" id="ARBA00022491"/>
    </source>
</evidence>
<organism evidence="22 23">
    <name type="scientific">Takifugu flavidus</name>
    <name type="common">sansaifugu</name>
    <dbReference type="NCBI Taxonomy" id="433684"/>
    <lineage>
        <taxon>Eukaryota</taxon>
        <taxon>Metazoa</taxon>
        <taxon>Chordata</taxon>
        <taxon>Craniata</taxon>
        <taxon>Vertebrata</taxon>
        <taxon>Euteleostomi</taxon>
        <taxon>Actinopterygii</taxon>
        <taxon>Neopterygii</taxon>
        <taxon>Teleostei</taxon>
        <taxon>Neoteleostei</taxon>
        <taxon>Acanthomorphata</taxon>
        <taxon>Eupercaria</taxon>
        <taxon>Tetraodontiformes</taxon>
        <taxon>Tetradontoidea</taxon>
        <taxon>Tetraodontidae</taxon>
        <taxon>Takifugu</taxon>
    </lineage>
</organism>
<keyword evidence="23" id="KW-1185">Reference proteome</keyword>
<sequence>MSSRRKSSVPCMVRVNADPLRDQEGMEVELLEDSDESAESSDASQRMNPEDPGQQNQVGDADPESLEVLDQRDEQEPPPVREDVDAEAEHGEGSVSGSAFQTKRTRSFTCKYCPFSSPNLSRFKEHVDSEHPNVILNPRYLCTVCNFSTNKFDSLTEHNLVRHPGETNFKFKRLKTKHQTVLEQTVEGPDGSVKDEESTERLGAGSVFPATVKTPESLQALYKQQEVSQLDHLVQKDQITAVTINGTVIIPEPAFLRGLSHVAPLLQRPPNFQSVPKVAVPLNTTKYNPSLDHNATLITSFNRFPYPTHAELSWLTAASKHPEEQIRIWFTTQRLKQGITWSPEEVEEARKKMFNGSVPPAHHAFAVLPAAHESSQQPLGPTVRQPTATPTPLVAGGASSAHKRAHLTTIFGPEPKRPVMAVAPHSADDKILMAPPPPPPPPQKERLPMALPPVPMETKRPPAAVPLTPSPSSPSKGKLPSVLGNAKTKPVVSLPSMVFPESLTTPMIAPPPFAVPPFKNSILIPLSSAIASKELHPNKHGAADLKLPTSPPQARRPPIIHSIRAPLKAASQIPCFPPDAALNELQGIDPKASYSRREAPAEANGASDCKWPGDLSSPAPNNGITECGVPKADLQQKSSVLTQFPLLERMKGKTAEQLKVLEEYFLRNSFPSQGDVDHLAGSAQLSPQEIGSWFVERRALRDNLEQALLSSMGAKRAAPGGLKMKQQLNGTHKPGAGTGGLPGAAAPPPPALGAPGPGSPSVTNPNSCSVPPDCQSLTLLRDSLAQNPWPSPEELGRLECRTAPPRSDLPCWFPDGRLYSGSTDPADHFHKNRANGGQGPLLRSSESPPSLVRRGQEGGVANGSGRKMLEAEFGWLMEQRANSVQQSGTTELKNGGVLEGSQELFGSWLLDGRLHGRRELLLDRDRKLADDASGRLMG</sequence>
<evidence type="ECO:0000259" key="21">
    <source>
        <dbReference type="PROSITE" id="PS50157"/>
    </source>
</evidence>
<dbReference type="Proteomes" id="UP000324091">
    <property type="component" value="Chromosome 21"/>
</dbReference>
<evidence type="ECO:0000256" key="18">
    <source>
        <dbReference type="RuleBase" id="RU000682"/>
    </source>
</evidence>
<keyword evidence="4" id="KW-0678">Repressor</keyword>
<gene>
    <name evidence="22" type="ORF">D4764_21G0007850</name>
</gene>
<dbReference type="SMART" id="SM00389">
    <property type="entry name" value="HOX"/>
    <property type="match status" value="2"/>
</dbReference>
<feature type="region of interest" description="Disordered" evidence="19">
    <location>
        <begin position="375"/>
        <end position="401"/>
    </location>
</feature>
<evidence type="ECO:0000256" key="2">
    <source>
        <dbReference type="ARBA" id="ARBA00004123"/>
    </source>
</evidence>
<dbReference type="SMART" id="SM00355">
    <property type="entry name" value="ZnF_C2H2"/>
    <property type="match status" value="2"/>
</dbReference>
<evidence type="ECO:0000313" key="22">
    <source>
        <dbReference type="EMBL" id="TWW65885.1"/>
    </source>
</evidence>
<evidence type="ECO:0000256" key="3">
    <source>
        <dbReference type="ARBA" id="ARBA00007440"/>
    </source>
</evidence>
<protein>
    <submittedName>
        <fullName evidence="22">Zinc fingers and homeoboxes protein 2</fullName>
    </submittedName>
</protein>
<dbReference type="GO" id="GO:0000981">
    <property type="term" value="F:DNA-binding transcription factor activity, RNA polymerase II-specific"/>
    <property type="evidence" value="ECO:0007669"/>
    <property type="project" value="TreeGrafter"/>
</dbReference>
<feature type="domain" description="Homeobox" evidence="20">
    <location>
        <begin position="654"/>
        <end position="704"/>
    </location>
</feature>
<evidence type="ECO:0000256" key="15">
    <source>
        <dbReference type="ARBA" id="ARBA00023242"/>
    </source>
</evidence>
<feature type="region of interest" description="Disordered" evidence="19">
    <location>
        <begin position="434"/>
        <end position="483"/>
    </location>
</feature>
<proteinExistence type="inferred from homology"/>
<evidence type="ECO:0000256" key="17">
    <source>
        <dbReference type="PROSITE-ProRule" id="PRU00108"/>
    </source>
</evidence>
<evidence type="ECO:0000256" key="5">
    <source>
        <dbReference type="ARBA" id="ARBA00022553"/>
    </source>
</evidence>
<evidence type="ECO:0000256" key="12">
    <source>
        <dbReference type="ARBA" id="ARBA00023125"/>
    </source>
</evidence>
<dbReference type="GO" id="GO:0008270">
    <property type="term" value="F:zinc ion binding"/>
    <property type="evidence" value="ECO:0007669"/>
    <property type="project" value="UniProtKB-KW"/>
</dbReference>
<dbReference type="GO" id="GO:0005634">
    <property type="term" value="C:nucleus"/>
    <property type="evidence" value="ECO:0007669"/>
    <property type="project" value="UniProtKB-SubCell"/>
</dbReference>
<evidence type="ECO:0000256" key="6">
    <source>
        <dbReference type="ARBA" id="ARBA00022723"/>
    </source>
</evidence>
<keyword evidence="15 17" id="KW-0539">Nucleus</keyword>
<dbReference type="Gene3D" id="3.30.160.60">
    <property type="entry name" value="Classic Zinc Finger"/>
    <property type="match status" value="1"/>
</dbReference>
<comment type="caution">
    <text evidence="22">The sequence shown here is derived from an EMBL/GenBank/DDBJ whole genome shotgun (WGS) entry which is preliminary data.</text>
</comment>
<accession>A0A5C6NFQ4</accession>
<dbReference type="SUPFAM" id="SSF46689">
    <property type="entry name" value="Homeodomain-like"/>
    <property type="match status" value="2"/>
</dbReference>
<dbReference type="Pfam" id="PF00046">
    <property type="entry name" value="Homeodomain"/>
    <property type="match status" value="1"/>
</dbReference>
<keyword evidence="13 17" id="KW-0371">Homeobox</keyword>
<feature type="region of interest" description="Disordered" evidence="19">
    <location>
        <begin position="823"/>
        <end position="864"/>
    </location>
</feature>
<evidence type="ECO:0000256" key="13">
    <source>
        <dbReference type="ARBA" id="ARBA00023155"/>
    </source>
</evidence>
<keyword evidence="9" id="KW-0221">Differentiation</keyword>
<dbReference type="AlphaFoldDB" id="A0A5C6NFQ4"/>
<dbReference type="SUPFAM" id="SSF57667">
    <property type="entry name" value="beta-beta-alpha zinc fingers"/>
    <property type="match status" value="2"/>
</dbReference>
<feature type="compositionally biased region" description="Low complexity" evidence="19">
    <location>
        <begin position="473"/>
        <end position="482"/>
    </location>
</feature>
<feature type="region of interest" description="Disordered" evidence="19">
    <location>
        <begin position="713"/>
        <end position="774"/>
    </location>
</feature>
<keyword evidence="7" id="KW-0677">Repeat</keyword>
<dbReference type="Pfam" id="PF18387">
    <property type="entry name" value="zf_C2H2_ZHX"/>
    <property type="match status" value="1"/>
</dbReference>
<evidence type="ECO:0000256" key="14">
    <source>
        <dbReference type="ARBA" id="ARBA00023163"/>
    </source>
</evidence>
<evidence type="ECO:0000256" key="7">
    <source>
        <dbReference type="ARBA" id="ARBA00022737"/>
    </source>
</evidence>
<evidence type="ECO:0000256" key="11">
    <source>
        <dbReference type="ARBA" id="ARBA00023015"/>
    </source>
</evidence>
<evidence type="ECO:0000256" key="19">
    <source>
        <dbReference type="SAM" id="MobiDB-lite"/>
    </source>
</evidence>
<feature type="region of interest" description="Disordered" evidence="19">
    <location>
        <begin position="1"/>
        <end position="100"/>
    </location>
</feature>
<dbReference type="EMBL" id="RHFK02000014">
    <property type="protein sequence ID" value="TWW65885.1"/>
    <property type="molecule type" value="Genomic_DNA"/>
</dbReference>
<name>A0A5C6NFQ4_9TELE</name>
<dbReference type="InterPro" id="IPR036236">
    <property type="entry name" value="Znf_C2H2_sf"/>
</dbReference>
<evidence type="ECO:0000256" key="9">
    <source>
        <dbReference type="ARBA" id="ARBA00022782"/>
    </source>
</evidence>
<feature type="DNA-binding region" description="Homeobox" evidence="17">
    <location>
        <begin position="299"/>
        <end position="341"/>
    </location>
</feature>
<feature type="compositionally biased region" description="Polar residues" evidence="19">
    <location>
        <begin position="760"/>
        <end position="769"/>
    </location>
</feature>
<comment type="function">
    <text evidence="1">Sequence-specific transcription factor which is part of a developmental regulatory system that provides cells with specific positional identities on the anterior-posterior axis.</text>
</comment>
<evidence type="ECO:0000313" key="23">
    <source>
        <dbReference type="Proteomes" id="UP000324091"/>
    </source>
</evidence>
<dbReference type="FunFam" id="1.10.10.60:FF:000062">
    <property type="entry name" value="zinc fingers and homeoboxes protein 3"/>
    <property type="match status" value="1"/>
</dbReference>
<keyword evidence="8 16" id="KW-0863">Zinc-finger</keyword>
<dbReference type="PROSITE" id="PS50157">
    <property type="entry name" value="ZINC_FINGER_C2H2_2"/>
    <property type="match status" value="1"/>
</dbReference>